<evidence type="ECO:0000256" key="2">
    <source>
        <dbReference type="ARBA" id="ARBA00006920"/>
    </source>
</evidence>
<evidence type="ECO:0000256" key="8">
    <source>
        <dbReference type="ARBA" id="ARBA00022989"/>
    </source>
</evidence>
<dbReference type="RefSeq" id="WP_200114987.1">
    <property type="nucleotide sequence ID" value="NZ_JAEHOH010000009.1"/>
</dbReference>
<evidence type="ECO:0000313" key="15">
    <source>
        <dbReference type="Proteomes" id="UP000608530"/>
    </source>
</evidence>
<keyword evidence="4" id="KW-0633">Potassium transport</keyword>
<comment type="subcellular location">
    <subcellularLocation>
        <location evidence="1">Membrane</location>
        <topology evidence="1">Multi-pass membrane protein</topology>
    </subcellularLocation>
</comment>
<keyword evidence="8 13" id="KW-1133">Transmembrane helix</keyword>
<dbReference type="Proteomes" id="UP000608530">
    <property type="component" value="Unassembled WGS sequence"/>
</dbReference>
<keyword evidence="5 13" id="KW-0812">Transmembrane</keyword>
<comment type="catalytic activity">
    <reaction evidence="12">
        <text>K(+)(in) = K(+)(out)</text>
        <dbReference type="Rhea" id="RHEA:29463"/>
        <dbReference type="ChEBI" id="CHEBI:29103"/>
    </reaction>
</comment>
<evidence type="ECO:0000256" key="4">
    <source>
        <dbReference type="ARBA" id="ARBA00022538"/>
    </source>
</evidence>
<dbReference type="Pfam" id="PF06736">
    <property type="entry name" value="TMEM175"/>
    <property type="match status" value="1"/>
</dbReference>
<reference evidence="14" key="1">
    <citation type="submission" date="2020-12" db="EMBL/GenBank/DDBJ databases">
        <title>Leucobacter sp. CAS1, isolated from Chromium sludge.</title>
        <authorList>
            <person name="Xu Z."/>
        </authorList>
    </citation>
    <scope>NUCLEOTIDE SEQUENCE</scope>
    <source>
        <strain evidence="14">CSA1</strain>
    </source>
</reference>
<evidence type="ECO:0000256" key="5">
    <source>
        <dbReference type="ARBA" id="ARBA00022692"/>
    </source>
</evidence>
<dbReference type="EMBL" id="JAEHOH010000009">
    <property type="protein sequence ID" value="MBK0418837.1"/>
    <property type="molecule type" value="Genomic_DNA"/>
</dbReference>
<keyword evidence="11" id="KW-0407">Ion channel</keyword>
<evidence type="ECO:0000256" key="12">
    <source>
        <dbReference type="ARBA" id="ARBA00034430"/>
    </source>
</evidence>
<feature type="transmembrane region" description="Helical" evidence="13">
    <location>
        <begin position="123"/>
        <end position="143"/>
    </location>
</feature>
<evidence type="ECO:0000256" key="6">
    <source>
        <dbReference type="ARBA" id="ARBA00022826"/>
    </source>
</evidence>
<organism evidence="14 15">
    <name type="scientific">Leucobacter chromiisoli</name>
    <dbReference type="NCBI Taxonomy" id="2796471"/>
    <lineage>
        <taxon>Bacteria</taxon>
        <taxon>Bacillati</taxon>
        <taxon>Actinomycetota</taxon>
        <taxon>Actinomycetes</taxon>
        <taxon>Micrococcales</taxon>
        <taxon>Microbacteriaceae</taxon>
        <taxon>Leucobacter</taxon>
    </lineage>
</organism>
<evidence type="ECO:0000256" key="13">
    <source>
        <dbReference type="SAM" id="Phobius"/>
    </source>
</evidence>
<evidence type="ECO:0000256" key="11">
    <source>
        <dbReference type="ARBA" id="ARBA00023303"/>
    </source>
</evidence>
<accession>A0A934Q955</accession>
<name>A0A934Q955_9MICO</name>
<evidence type="ECO:0000256" key="3">
    <source>
        <dbReference type="ARBA" id="ARBA00022448"/>
    </source>
</evidence>
<keyword evidence="15" id="KW-1185">Reference proteome</keyword>
<keyword evidence="9" id="KW-0406">Ion transport</keyword>
<keyword evidence="6" id="KW-0631">Potassium channel</keyword>
<evidence type="ECO:0000256" key="10">
    <source>
        <dbReference type="ARBA" id="ARBA00023136"/>
    </source>
</evidence>
<comment type="caution">
    <text evidence="14">The sequence shown here is derived from an EMBL/GenBank/DDBJ whole genome shotgun (WGS) entry which is preliminary data.</text>
</comment>
<evidence type="ECO:0000256" key="9">
    <source>
        <dbReference type="ARBA" id="ARBA00023065"/>
    </source>
</evidence>
<feature type="transmembrane region" description="Helical" evidence="13">
    <location>
        <begin position="54"/>
        <end position="73"/>
    </location>
</feature>
<comment type="similarity">
    <text evidence="2">Belongs to the TMEM175 family.</text>
</comment>
<keyword evidence="7" id="KW-0630">Potassium</keyword>
<feature type="transmembrane region" description="Helical" evidence="13">
    <location>
        <begin position="85"/>
        <end position="103"/>
    </location>
</feature>
<dbReference type="GO" id="GO:0016020">
    <property type="term" value="C:membrane"/>
    <property type="evidence" value="ECO:0007669"/>
    <property type="project" value="UniProtKB-SubCell"/>
</dbReference>
<dbReference type="GO" id="GO:0005267">
    <property type="term" value="F:potassium channel activity"/>
    <property type="evidence" value="ECO:0007669"/>
    <property type="project" value="UniProtKB-KW"/>
</dbReference>
<evidence type="ECO:0000313" key="14">
    <source>
        <dbReference type="EMBL" id="MBK0418837.1"/>
    </source>
</evidence>
<gene>
    <name evidence="14" type="ORF">JD276_07290</name>
</gene>
<sequence>MARMIFGRDRAEFDRGLGFFDAVYGFAITLLIANVDAPPADAWTDPGALLAHGLGSQLFGFVISFAVIALFWWTNTRLVGRLRGMDGAVIAANLVVAALVVLLPFTTQGISDPEISELPLPTALYAVNVAAAILAQTAMFEIARVRGLVAEDVPDAARWAVRLDVLAQVAVFAVSIPVAYLAGTDWGRLTWAALVVVGPVMGRWSDGVVTRSANSQPHDRTTT</sequence>
<feature type="transmembrane region" description="Helical" evidence="13">
    <location>
        <begin position="16"/>
        <end position="34"/>
    </location>
</feature>
<dbReference type="GO" id="GO:0015252">
    <property type="term" value="F:proton channel activity"/>
    <property type="evidence" value="ECO:0007669"/>
    <property type="project" value="InterPro"/>
</dbReference>
<evidence type="ECO:0000256" key="7">
    <source>
        <dbReference type="ARBA" id="ARBA00022958"/>
    </source>
</evidence>
<keyword evidence="3" id="KW-0813">Transport</keyword>
<protein>
    <submittedName>
        <fullName evidence="14">DUF1211 domain-containing protein</fullName>
    </submittedName>
</protein>
<keyword evidence="10 13" id="KW-0472">Membrane</keyword>
<dbReference type="AlphaFoldDB" id="A0A934Q955"/>
<dbReference type="InterPro" id="IPR010617">
    <property type="entry name" value="TMEM175-like"/>
</dbReference>
<evidence type="ECO:0000256" key="1">
    <source>
        <dbReference type="ARBA" id="ARBA00004141"/>
    </source>
</evidence>
<proteinExistence type="inferred from homology"/>